<keyword evidence="2" id="KW-1185">Reference proteome</keyword>
<dbReference type="RefSeq" id="WP_145953312.1">
    <property type="nucleotide sequence ID" value="NZ_JAVIXS010000003.1"/>
</dbReference>
<accession>A0ABU1E1G7</accession>
<sequence length="263" mass="30695">MKKIVGIFFCMVASCMMSGQNISVIEKKLNRSFQRIQYWYDTSRKNILTEDSLYAANRKFEKLLHHYTSSNPQTLRHDFKSLTKSGLVISSSEDGKFRIYSWNTLTGGTMRFYRSVFQYESGKKVQSETLKSDMEQDAESNYYQINDIVSQNKKYYLAQNISVYSTALYYYRVKVFSIDNGKLNSNAKLIKTASGIQNELSYELDFIASPNTNNSIKTKTFENLDIQYDPKKKIISIPLILDDSKITEKKIRYQFKGKYFEKI</sequence>
<dbReference type="PROSITE" id="PS51257">
    <property type="entry name" value="PROKAR_LIPOPROTEIN"/>
    <property type="match status" value="1"/>
</dbReference>
<evidence type="ECO:0000313" key="1">
    <source>
        <dbReference type="EMBL" id="MDR4951633.1"/>
    </source>
</evidence>
<evidence type="ECO:0000313" key="2">
    <source>
        <dbReference type="Proteomes" id="UP001260959"/>
    </source>
</evidence>
<dbReference type="Proteomes" id="UP001260959">
    <property type="component" value="Unassembled WGS sequence"/>
</dbReference>
<gene>
    <name evidence="1" type="ORF">REB14_05500</name>
</gene>
<reference evidence="1 2" key="1">
    <citation type="submission" date="2023-08" db="EMBL/GenBank/DDBJ databases">
        <authorList>
            <person name="Maltman C."/>
        </authorList>
    </citation>
    <scope>NUCLEOTIDE SEQUENCE [LARGE SCALE GENOMIC DNA]</scope>
    <source>
        <strain evidence="1 2">ES2</strain>
    </source>
</reference>
<organism evidence="1 2">
    <name type="scientific">Chryseobacterium metallicongregator</name>
    <dbReference type="NCBI Taxonomy" id="3073042"/>
    <lineage>
        <taxon>Bacteria</taxon>
        <taxon>Pseudomonadati</taxon>
        <taxon>Bacteroidota</taxon>
        <taxon>Flavobacteriia</taxon>
        <taxon>Flavobacteriales</taxon>
        <taxon>Weeksellaceae</taxon>
        <taxon>Chryseobacterium group</taxon>
        <taxon>Chryseobacterium</taxon>
    </lineage>
</organism>
<name>A0ABU1E1G7_9FLAO</name>
<proteinExistence type="predicted"/>
<evidence type="ECO:0008006" key="3">
    <source>
        <dbReference type="Google" id="ProtNLM"/>
    </source>
</evidence>
<dbReference type="EMBL" id="JAVIXS010000003">
    <property type="protein sequence ID" value="MDR4951633.1"/>
    <property type="molecule type" value="Genomic_DNA"/>
</dbReference>
<protein>
    <recommendedName>
        <fullName evidence="3">DUF4292 domain-containing protein</fullName>
    </recommendedName>
</protein>
<comment type="caution">
    <text evidence="1">The sequence shown here is derived from an EMBL/GenBank/DDBJ whole genome shotgun (WGS) entry which is preliminary data.</text>
</comment>